<evidence type="ECO:0000256" key="1">
    <source>
        <dbReference type="SAM" id="Coils"/>
    </source>
</evidence>
<dbReference type="EMBL" id="CACVKT020009531">
    <property type="protein sequence ID" value="CAC5422217.1"/>
    <property type="molecule type" value="Genomic_DNA"/>
</dbReference>
<feature type="region of interest" description="Disordered" evidence="2">
    <location>
        <begin position="1"/>
        <end position="25"/>
    </location>
</feature>
<proteinExistence type="predicted"/>
<dbReference type="PANTHER" id="PTHR46601:SF2">
    <property type="entry name" value="UBIQUITIN-LIKE PROTEASE FAMILY PROFILE DOMAIN-CONTAINING PROTEIN"/>
    <property type="match status" value="1"/>
</dbReference>
<dbReference type="OrthoDB" id="6069426at2759"/>
<sequence>MKQAIKTNNFLANNTPPVSPENGDFQQNIRRTNAQRRGRKKVRKDRSKAYRQLKKLSVRLISAEKLNQRYRQRLHRMKNKGKLSSESPRSKTHILLKGQNVSPKVRKTLLYHFSLVEGIKQKYRDNKSEKKRQLIRNVVKSNILKKYRFKHFTEKTFSFCRKTKTTEHIEYTRKQHKNKTVTKFLKMVREFLQRDENSRCAAGKKETITRNKIKMQKRYLNDDLRHLHEKFYSEFPEHPVSYSMFCKCRPFWIVKPSTKDRETCLCIKHENIHYLIEKLYQSQLITTKRVETFIDNICCDIANKNCMYRQCNICEKKEVEMNEQDLTQQVSWYKWCTRREEKVKVEETGVLGHLIDEFQESLKKFCYHYFNIVHQYQALKRLKENLNDNEVVIHMDFSENFNCKYEKEIQSVHFGASQRSISLHTGLVYHQNKVLFSFCSISDCKQHNPAAIWAHLTPVLRKIKEKIGTIDTVYFVSDGPTTQYRNKQNFYLLCTYFFTIGFKVGNWNFLEAGHGKGAADGIGAAVKRTADRVIANGQDVTDAKSFRQVLNDSNTSVQLFLVEDEDVDAMNKLIPDSLKPIPQTMKIHQVFCQEQHNLIVQSRHVSCFCKKPEPCDCFGVSEFQFDKSNATNIQSDSLDQSVIGKWCIVTYDNKPYPGIIQDIDANECEVEVMHRIGENRFYWPMVQDIVWYHHSNFVTLIDSPTKVGSRHYEVDKKVWKRVKDDLGI</sequence>
<protein>
    <submittedName>
        <fullName evidence="3">Uncharacterized protein</fullName>
    </submittedName>
</protein>
<organism evidence="3 4">
    <name type="scientific">Mytilus coruscus</name>
    <name type="common">Sea mussel</name>
    <dbReference type="NCBI Taxonomy" id="42192"/>
    <lineage>
        <taxon>Eukaryota</taxon>
        <taxon>Metazoa</taxon>
        <taxon>Spiralia</taxon>
        <taxon>Lophotrochozoa</taxon>
        <taxon>Mollusca</taxon>
        <taxon>Bivalvia</taxon>
        <taxon>Autobranchia</taxon>
        <taxon>Pteriomorphia</taxon>
        <taxon>Mytilida</taxon>
        <taxon>Mytiloidea</taxon>
        <taxon>Mytilidae</taxon>
        <taxon>Mytilinae</taxon>
        <taxon>Mytilus</taxon>
    </lineage>
</organism>
<evidence type="ECO:0000313" key="3">
    <source>
        <dbReference type="EMBL" id="CAC5422217.1"/>
    </source>
</evidence>
<keyword evidence="1" id="KW-0175">Coiled coil</keyword>
<dbReference type="PANTHER" id="PTHR46601">
    <property type="entry name" value="ULP_PROTEASE DOMAIN-CONTAINING PROTEIN"/>
    <property type="match status" value="1"/>
</dbReference>
<reference evidence="3 4" key="1">
    <citation type="submission" date="2020-06" db="EMBL/GenBank/DDBJ databases">
        <authorList>
            <person name="Li R."/>
            <person name="Bekaert M."/>
        </authorList>
    </citation>
    <scope>NUCLEOTIDE SEQUENCE [LARGE SCALE GENOMIC DNA]</scope>
    <source>
        <strain evidence="4">wild</strain>
    </source>
</reference>
<dbReference type="Proteomes" id="UP000507470">
    <property type="component" value="Unassembled WGS sequence"/>
</dbReference>
<keyword evidence="4" id="KW-1185">Reference proteome</keyword>
<feature type="compositionally biased region" description="Polar residues" evidence="2">
    <location>
        <begin position="1"/>
        <end position="16"/>
    </location>
</feature>
<dbReference type="AlphaFoldDB" id="A0A6J8EPB3"/>
<gene>
    <name evidence="3" type="ORF">MCOR_54281</name>
</gene>
<name>A0A6J8EPB3_MYTCO</name>
<evidence type="ECO:0000313" key="4">
    <source>
        <dbReference type="Proteomes" id="UP000507470"/>
    </source>
</evidence>
<feature type="coiled-coil region" evidence="1">
    <location>
        <begin position="53"/>
        <end position="80"/>
    </location>
</feature>
<evidence type="ECO:0000256" key="2">
    <source>
        <dbReference type="SAM" id="MobiDB-lite"/>
    </source>
</evidence>
<accession>A0A6J8EPB3</accession>